<comment type="caution">
    <text evidence="1">The sequence shown here is derived from an EMBL/GenBank/DDBJ whole genome shotgun (WGS) entry which is preliminary data.</text>
</comment>
<dbReference type="AlphaFoldDB" id="A0A317WMJ3"/>
<dbReference type="STRING" id="1448321.A0A317WMJ3"/>
<accession>A0A317WMJ3</accession>
<name>A0A317WMJ3_9EURO</name>
<dbReference type="RefSeq" id="XP_025401163.1">
    <property type="nucleotide sequence ID" value="XM_025540984.1"/>
</dbReference>
<dbReference type="Proteomes" id="UP000247233">
    <property type="component" value="Unassembled WGS sequence"/>
</dbReference>
<reference evidence="1 2" key="1">
    <citation type="submission" date="2016-12" db="EMBL/GenBank/DDBJ databases">
        <title>The genomes of Aspergillus section Nigri reveals drivers in fungal speciation.</title>
        <authorList>
            <consortium name="DOE Joint Genome Institute"/>
            <person name="Vesth T.C."/>
            <person name="Nybo J."/>
            <person name="Theobald S."/>
            <person name="Brandl J."/>
            <person name="Frisvad J.C."/>
            <person name="Nielsen K.F."/>
            <person name="Lyhne E.K."/>
            <person name="Kogle M.E."/>
            <person name="Kuo A."/>
            <person name="Riley R."/>
            <person name="Clum A."/>
            <person name="Nolan M."/>
            <person name="Lipzen A."/>
            <person name="Salamov A."/>
            <person name="Henrissat B."/>
            <person name="Wiebenga A."/>
            <person name="De Vries R.P."/>
            <person name="Grigoriev I.V."/>
            <person name="Mortensen U.H."/>
            <person name="Andersen M.R."/>
            <person name="Baker S.E."/>
        </authorList>
    </citation>
    <scope>NUCLEOTIDE SEQUENCE [LARGE SCALE GENOMIC DNA]</scope>
    <source>
        <strain evidence="1 2">CBS 117.55</strain>
    </source>
</reference>
<evidence type="ECO:0000313" key="1">
    <source>
        <dbReference type="EMBL" id="PWY86931.1"/>
    </source>
</evidence>
<dbReference type="EMBL" id="MSFL01000007">
    <property type="protein sequence ID" value="PWY86931.1"/>
    <property type="molecule type" value="Genomic_DNA"/>
</dbReference>
<evidence type="ECO:0000313" key="2">
    <source>
        <dbReference type="Proteomes" id="UP000247233"/>
    </source>
</evidence>
<organism evidence="1 2">
    <name type="scientific">Aspergillus heteromorphus CBS 117.55</name>
    <dbReference type="NCBI Taxonomy" id="1448321"/>
    <lineage>
        <taxon>Eukaryota</taxon>
        <taxon>Fungi</taxon>
        <taxon>Dikarya</taxon>
        <taxon>Ascomycota</taxon>
        <taxon>Pezizomycotina</taxon>
        <taxon>Eurotiomycetes</taxon>
        <taxon>Eurotiomycetidae</taxon>
        <taxon>Eurotiales</taxon>
        <taxon>Aspergillaceae</taxon>
        <taxon>Aspergillus</taxon>
        <taxon>Aspergillus subgen. Circumdati</taxon>
    </lineage>
</organism>
<proteinExistence type="predicted"/>
<dbReference type="VEuPathDB" id="FungiDB:BO70DRAFT_333596"/>
<dbReference type="OrthoDB" id="5244622at2759"/>
<protein>
    <submittedName>
        <fullName evidence="1">Uncharacterized protein</fullName>
    </submittedName>
</protein>
<dbReference type="GeneID" id="37063221"/>
<keyword evidence="2" id="KW-1185">Reference proteome</keyword>
<gene>
    <name evidence="1" type="ORF">BO70DRAFT_333596</name>
</gene>
<sequence length="352" mass="39713">MAARARSEPIHASSLLDSGLDDIMVPSLQPLSPSKLRSSVQPGIRKQLDTNVLMDQGVENLLIPVLEPQRVSSRFRATATTTHVEFPWLTRRVHVKRQSFDNMRAPTTVRWDGKLRWAMKGCSVFDNPDEEIDAFLYRPNVVAKESLSELWVFQYGLRYIPAKDEKDVYRTVKIEKLPSDVTMKQILPLIHGEIYSAHLLDTVPILGYKTALVTFVRQADCLSFAESSGGKLDMGPAQAEATLVQTPTYPMSAEMTRSVLDKGRTRCICICGLRETMKGEVHRILARSAHLNYVECIEDGQVVGEVYVRFHSIKVAIAVHKLLEGHPSLGGCKFRFLKARQENRQPRIGIWD</sequence>